<name>A0A495QWZ1_9ACTN</name>
<gene>
    <name evidence="2" type="ORF">BZB76_0129</name>
</gene>
<reference evidence="2 3" key="1">
    <citation type="submission" date="2018-10" db="EMBL/GenBank/DDBJ databases">
        <title>Genomic Encyclopedia of Archaeal and Bacterial Type Strains, Phase II (KMG-II): from individual species to whole genera.</title>
        <authorList>
            <person name="Goeker M."/>
        </authorList>
    </citation>
    <scope>NUCLEOTIDE SEQUENCE [LARGE SCALE GENOMIC DNA]</scope>
    <source>
        <strain evidence="2 3">DSM 43383</strain>
    </source>
</reference>
<protein>
    <submittedName>
        <fullName evidence="2">Uncharacterized protein</fullName>
    </submittedName>
</protein>
<evidence type="ECO:0000313" key="3">
    <source>
        <dbReference type="Proteomes" id="UP000274601"/>
    </source>
</evidence>
<dbReference type="AlphaFoldDB" id="A0A495QWZ1"/>
<accession>A0A495QWZ1</accession>
<comment type="caution">
    <text evidence="2">The sequence shown here is derived from an EMBL/GenBank/DDBJ whole genome shotgun (WGS) entry which is preliminary data.</text>
</comment>
<feature type="region of interest" description="Disordered" evidence="1">
    <location>
        <begin position="191"/>
        <end position="211"/>
    </location>
</feature>
<feature type="region of interest" description="Disordered" evidence="1">
    <location>
        <begin position="1"/>
        <end position="152"/>
    </location>
</feature>
<keyword evidence="3" id="KW-1185">Reference proteome</keyword>
<dbReference type="EMBL" id="RBWU01000001">
    <property type="protein sequence ID" value="RKS78701.1"/>
    <property type="molecule type" value="Genomic_DNA"/>
</dbReference>
<dbReference type="Proteomes" id="UP000274601">
    <property type="component" value="Unassembled WGS sequence"/>
</dbReference>
<organism evidence="2 3">
    <name type="scientific">Actinomadura pelletieri DSM 43383</name>
    <dbReference type="NCBI Taxonomy" id="1120940"/>
    <lineage>
        <taxon>Bacteria</taxon>
        <taxon>Bacillati</taxon>
        <taxon>Actinomycetota</taxon>
        <taxon>Actinomycetes</taxon>
        <taxon>Streptosporangiales</taxon>
        <taxon>Thermomonosporaceae</taxon>
        <taxon>Actinomadura</taxon>
    </lineage>
</organism>
<feature type="compositionally biased region" description="Basic and acidic residues" evidence="1">
    <location>
        <begin position="64"/>
        <end position="73"/>
    </location>
</feature>
<evidence type="ECO:0000256" key="1">
    <source>
        <dbReference type="SAM" id="MobiDB-lite"/>
    </source>
</evidence>
<feature type="compositionally biased region" description="Low complexity" evidence="1">
    <location>
        <begin position="123"/>
        <end position="133"/>
    </location>
</feature>
<proteinExistence type="predicted"/>
<sequence length="254" mass="26516">MVPAVMTGGADQHRHLSSGGEGVSGGVQHRGADRSRSPSAVSTAPAGLPQAALSAAGGTPAGREFLRSRDGGHGLRKPSKTGTLSAHGPWGDGVAGPPDHSQPETDTPSTTCSSTRNAPRCSPPTTSATPTASGVFSSAKRSAVARDLSSRATRREPPVAYLIWTSKPGLARLGRDVLHLLRRLRDQARPPVRSCGRCHSESARGSGRWSLTQAPMRSSQAHRQLLICTIPVQDSGPSRGRTTRRVARVLAGQP</sequence>
<feature type="compositionally biased region" description="Polar residues" evidence="1">
    <location>
        <begin position="104"/>
        <end position="117"/>
    </location>
</feature>
<evidence type="ECO:0000313" key="2">
    <source>
        <dbReference type="EMBL" id="RKS78701.1"/>
    </source>
</evidence>